<dbReference type="Proteomes" id="UP001432128">
    <property type="component" value="Chromosome"/>
</dbReference>
<accession>A0AAU4JXX1</accession>
<organism evidence="1 2">
    <name type="scientific">Williamsia herbipolensis</name>
    <dbReference type="NCBI Taxonomy" id="1603258"/>
    <lineage>
        <taxon>Bacteria</taxon>
        <taxon>Bacillati</taxon>
        <taxon>Actinomycetota</taxon>
        <taxon>Actinomycetes</taxon>
        <taxon>Mycobacteriales</taxon>
        <taxon>Nocardiaceae</taxon>
        <taxon>Williamsia</taxon>
    </lineage>
</organism>
<reference evidence="1 2" key="1">
    <citation type="submission" date="2022-10" db="EMBL/GenBank/DDBJ databases">
        <title>The complete genomes of actinobacterial strains from the NBC collection.</title>
        <authorList>
            <person name="Joergensen T.S."/>
            <person name="Alvarez Arevalo M."/>
            <person name="Sterndorff E.B."/>
            <person name="Faurdal D."/>
            <person name="Vuksanovic O."/>
            <person name="Mourched A.-S."/>
            <person name="Charusanti P."/>
            <person name="Shaw S."/>
            <person name="Blin K."/>
            <person name="Weber T."/>
        </authorList>
    </citation>
    <scope>NUCLEOTIDE SEQUENCE [LARGE SCALE GENOMIC DNA]</scope>
    <source>
        <strain evidence="1 2">NBC_00319</strain>
    </source>
</reference>
<evidence type="ECO:0000313" key="2">
    <source>
        <dbReference type="Proteomes" id="UP001432128"/>
    </source>
</evidence>
<gene>
    <name evidence="1" type="ORF">OG579_12960</name>
</gene>
<protein>
    <submittedName>
        <fullName evidence="1">Uncharacterized protein</fullName>
    </submittedName>
</protein>
<dbReference type="EMBL" id="CP108021">
    <property type="protein sequence ID" value="WUM18649.1"/>
    <property type="molecule type" value="Genomic_DNA"/>
</dbReference>
<keyword evidence="2" id="KW-1185">Reference proteome</keyword>
<dbReference type="RefSeq" id="WP_328856255.1">
    <property type="nucleotide sequence ID" value="NZ_CP108021.1"/>
</dbReference>
<proteinExistence type="predicted"/>
<dbReference type="AlphaFoldDB" id="A0AAU4JXX1"/>
<sequence length="87" mass="9212">MTGDIAPGELSTIVTAAPGGVMTDEVGVITGSVEIACRCDDGDRGIARVRYQDAGEWYTITDVARALSGPDELPDFHRSVVDRFATP</sequence>
<evidence type="ECO:0000313" key="1">
    <source>
        <dbReference type="EMBL" id="WUM18649.1"/>
    </source>
</evidence>
<dbReference type="KEGG" id="whr:OG579_12960"/>
<name>A0AAU4JXX1_9NOCA</name>